<dbReference type="SUPFAM" id="SSF52540">
    <property type="entry name" value="P-loop containing nucleoside triphosphate hydrolases"/>
    <property type="match status" value="1"/>
</dbReference>
<dbReference type="OrthoDB" id="9792800at2"/>
<dbReference type="KEGG" id="marb:CJ263_17410"/>
<sequence>MKPKIWINKITFSDNSTIEFESNDIIVVVGPNNSGKSASLRDASNFLKTQNTKSKVIKSIEFSKDGSDSDLINHLEKISKKEFNTNPEPFYKGMGYNIYSPRAKQWWNNISAGVDNLSVVFSKNLTTEERLKAANPAQNIKLTTESPKHPINVLQKSDQIENQFNQYFKQAFDLDLIVHRNAGTEVPLYVGNAPEIKDGQDRLSESYQMELEKLDLLHEQGDGMRSFVGVLLNAFIGNQNLLFIDEPEAFLHPPQARLLGKMLATDLPSDTQLFLATHSLDFLKGLLESSSKNLKIIRIQRNGNINNVNTLNNSEIDSIWSDSLLRHSNILDGLFHTNVIICESDSDSRFYSAVLSAVNEKEGKTYSDTLFIQCGGKHRIQTVVKALKKLNVPVSSICDFDVLNDKNPLKNIYEESGGKWSDIEKDWKVVKLAIESKRPELEVKELKEEIDNIFDSVKEKIMPKEKISAIGKSLKKASAWAHAKQVGKLFIPSGQATQSYEKLIQNLKAKKIFIVEVGELESFVKSVGNHGPKWVNEVLTKDLVNDVEIESARNFIKEISE</sequence>
<dbReference type="Gene3D" id="3.40.50.300">
    <property type="entry name" value="P-loop containing nucleotide triphosphate hydrolases"/>
    <property type="match status" value="1"/>
</dbReference>
<evidence type="ECO:0000313" key="1">
    <source>
        <dbReference type="EMBL" id="ASV31852.1"/>
    </source>
</evidence>
<dbReference type="EMBL" id="CP022957">
    <property type="protein sequence ID" value="ASV31852.1"/>
    <property type="molecule type" value="Genomic_DNA"/>
</dbReference>
<dbReference type="PANTHER" id="PTHR43581">
    <property type="entry name" value="ATP/GTP PHOSPHATASE"/>
    <property type="match status" value="1"/>
</dbReference>
<keyword evidence="2" id="KW-1185">Reference proteome</keyword>
<dbReference type="GO" id="GO:0005524">
    <property type="term" value="F:ATP binding"/>
    <property type="evidence" value="ECO:0007669"/>
    <property type="project" value="InterPro"/>
</dbReference>
<dbReference type="InterPro" id="IPR051396">
    <property type="entry name" value="Bact_Antivir_Def_Nuclease"/>
</dbReference>
<dbReference type="Proteomes" id="UP000215244">
    <property type="component" value="Chromosome"/>
</dbReference>
<gene>
    <name evidence="1" type="ORF">CJ263_17410</name>
</gene>
<dbReference type="InterPro" id="IPR027417">
    <property type="entry name" value="P-loop_NTPase"/>
</dbReference>
<dbReference type="RefSeq" id="WP_094998439.1">
    <property type="nucleotide sequence ID" value="NZ_BMJL01000005.1"/>
</dbReference>
<organism evidence="1 2">
    <name type="scientific">Maribacter cobaltidurans</name>
    <dbReference type="NCBI Taxonomy" id="1178778"/>
    <lineage>
        <taxon>Bacteria</taxon>
        <taxon>Pseudomonadati</taxon>
        <taxon>Bacteroidota</taxon>
        <taxon>Flavobacteriia</taxon>
        <taxon>Flavobacteriales</taxon>
        <taxon>Flavobacteriaceae</taxon>
        <taxon>Maribacter</taxon>
    </lineage>
</organism>
<dbReference type="GO" id="GO:0016887">
    <property type="term" value="F:ATP hydrolysis activity"/>
    <property type="evidence" value="ECO:0007669"/>
    <property type="project" value="InterPro"/>
</dbReference>
<name>A0A223V966_9FLAO</name>
<dbReference type="Pfam" id="PF13304">
    <property type="entry name" value="AAA_21"/>
    <property type="match status" value="1"/>
</dbReference>
<proteinExistence type="predicted"/>
<accession>A0A223V966</accession>
<reference evidence="1 2" key="1">
    <citation type="submission" date="2017-08" db="EMBL/GenBank/DDBJ databases">
        <title>The complete genome sequence of Maribacter sp. B1, isolated from deep-sea sediment.</title>
        <authorList>
            <person name="Wu Y.-H."/>
            <person name="Cheng H."/>
            <person name="Xu X.-W."/>
        </authorList>
    </citation>
    <scope>NUCLEOTIDE SEQUENCE [LARGE SCALE GENOMIC DNA]</scope>
    <source>
        <strain evidence="1 2">B1</strain>
    </source>
</reference>
<dbReference type="InterPro" id="IPR034139">
    <property type="entry name" value="TOPRIM_OLD"/>
</dbReference>
<dbReference type="InterPro" id="IPR003959">
    <property type="entry name" value="ATPase_AAA_core"/>
</dbReference>
<dbReference type="Pfam" id="PF20469">
    <property type="entry name" value="OLD-like_TOPRIM"/>
    <property type="match status" value="1"/>
</dbReference>
<dbReference type="CDD" id="cd00267">
    <property type="entry name" value="ABC_ATPase"/>
    <property type="match status" value="1"/>
</dbReference>
<dbReference type="InterPro" id="IPR003593">
    <property type="entry name" value="AAA+_ATPase"/>
</dbReference>
<evidence type="ECO:0000313" key="2">
    <source>
        <dbReference type="Proteomes" id="UP000215244"/>
    </source>
</evidence>
<dbReference type="AlphaFoldDB" id="A0A223V966"/>
<dbReference type="SMART" id="SM00382">
    <property type="entry name" value="AAA"/>
    <property type="match status" value="1"/>
</dbReference>
<protein>
    <submittedName>
        <fullName evidence="1">AAA family ATPase</fullName>
    </submittedName>
</protein>
<dbReference type="PANTHER" id="PTHR43581:SF4">
    <property type="entry name" value="ATP_GTP PHOSPHATASE"/>
    <property type="match status" value="1"/>
</dbReference>